<dbReference type="InterPro" id="IPR001279">
    <property type="entry name" value="Metallo-B-lactamas"/>
</dbReference>
<dbReference type="Gene3D" id="3.60.15.10">
    <property type="entry name" value="Ribonuclease Z/Hydroxyacylglutathione hydrolase-like"/>
    <property type="match status" value="1"/>
</dbReference>
<name>H1D230_9FIRM</name>
<dbReference type="InterPro" id="IPR036866">
    <property type="entry name" value="RibonucZ/Hydroxyglut_hydro"/>
</dbReference>
<dbReference type="PATRIC" id="fig|742743.3.peg.1694"/>
<feature type="domain" description="Metallo-beta-lactamase" evidence="1">
    <location>
        <begin position="47"/>
        <end position="230"/>
    </location>
</feature>
<reference evidence="2 3" key="1">
    <citation type="submission" date="2011-11" db="EMBL/GenBank/DDBJ databases">
        <title>The Genome Sequence of Dialister succinatiphilus YIT 11850.</title>
        <authorList>
            <consortium name="The Broad Institute Genome Sequencing Platform"/>
            <person name="Earl A."/>
            <person name="Ward D."/>
            <person name="Feldgarden M."/>
            <person name="Gevers D."/>
            <person name="Morotomi M."/>
            <person name="Young S.K."/>
            <person name="Zeng Q."/>
            <person name="Gargeya S."/>
            <person name="Fitzgerald M."/>
            <person name="Haas B."/>
            <person name="Abouelleil A."/>
            <person name="Alvarado L."/>
            <person name="Arachchi H.M."/>
            <person name="Berlin A."/>
            <person name="Brown A."/>
            <person name="Chapman S.B."/>
            <person name="Dunbar C."/>
            <person name="Gearin G."/>
            <person name="Goldberg J."/>
            <person name="Griggs A."/>
            <person name="Gujja S."/>
            <person name="Heiman D."/>
            <person name="Howarth C."/>
            <person name="Lui A."/>
            <person name="MacDonald P.J.P."/>
            <person name="Montmayeur A."/>
            <person name="Murphy C."/>
            <person name="Neiman D."/>
            <person name="Pearson M."/>
            <person name="Priest M."/>
            <person name="Roberts A."/>
            <person name="Saif S."/>
            <person name="Shea T."/>
            <person name="Sisk P."/>
            <person name="Stolte C."/>
            <person name="Sykes S."/>
            <person name="Wortman J."/>
            <person name="Nusbaum C."/>
            <person name="Birren B."/>
        </authorList>
    </citation>
    <scope>NUCLEOTIDE SEQUENCE [LARGE SCALE GENOMIC DNA]</scope>
    <source>
        <strain evidence="2 3">YIT 11850</strain>
    </source>
</reference>
<keyword evidence="3" id="KW-1185">Reference proteome</keyword>
<dbReference type="EMBL" id="ADLT01000053">
    <property type="protein sequence ID" value="EHO62378.1"/>
    <property type="molecule type" value="Genomic_DNA"/>
</dbReference>
<evidence type="ECO:0000313" key="2">
    <source>
        <dbReference type="EMBL" id="EHO62378.1"/>
    </source>
</evidence>
<dbReference type="STRING" id="742743.HMPREF9453_01668"/>
<protein>
    <recommendedName>
        <fullName evidence="1">Metallo-beta-lactamase domain-containing protein</fullName>
    </recommendedName>
</protein>
<organism evidence="2 3">
    <name type="scientific">Dialister succinatiphilus YIT 11850</name>
    <dbReference type="NCBI Taxonomy" id="742743"/>
    <lineage>
        <taxon>Bacteria</taxon>
        <taxon>Bacillati</taxon>
        <taxon>Bacillota</taxon>
        <taxon>Negativicutes</taxon>
        <taxon>Veillonellales</taxon>
        <taxon>Veillonellaceae</taxon>
        <taxon>Dialister</taxon>
    </lineage>
</organism>
<dbReference type="SUPFAM" id="SSF56281">
    <property type="entry name" value="Metallo-hydrolase/oxidoreductase"/>
    <property type="match status" value="1"/>
</dbReference>
<evidence type="ECO:0000259" key="1">
    <source>
        <dbReference type="Pfam" id="PF12706"/>
    </source>
</evidence>
<dbReference type="HOGENOM" id="CLU_044538_4_0_9"/>
<gene>
    <name evidence="2" type="ORF">HMPREF9453_01668</name>
</gene>
<dbReference type="PANTHER" id="PTHR42663:SF6">
    <property type="entry name" value="HYDROLASE C777.06C-RELATED"/>
    <property type="match status" value="1"/>
</dbReference>
<dbReference type="Proteomes" id="UP000003277">
    <property type="component" value="Unassembled WGS sequence"/>
</dbReference>
<accession>H1D230</accession>
<dbReference type="PANTHER" id="PTHR42663">
    <property type="entry name" value="HYDROLASE C777.06C-RELATED-RELATED"/>
    <property type="match status" value="1"/>
</dbReference>
<comment type="caution">
    <text evidence="2">The sequence shown here is derived from an EMBL/GenBank/DDBJ whole genome shotgun (WGS) entry which is preliminary data.</text>
</comment>
<dbReference type="AlphaFoldDB" id="H1D230"/>
<dbReference type="RefSeq" id="WP_008860162.1">
    <property type="nucleotide sequence ID" value="NZ_JH591188.1"/>
</dbReference>
<evidence type="ECO:0000313" key="3">
    <source>
        <dbReference type="Proteomes" id="UP000003277"/>
    </source>
</evidence>
<proteinExistence type="predicted"/>
<dbReference type="eggNOG" id="COG1235">
    <property type="taxonomic scope" value="Bacteria"/>
</dbReference>
<dbReference type="Pfam" id="PF12706">
    <property type="entry name" value="Lactamase_B_2"/>
    <property type="match status" value="1"/>
</dbReference>
<sequence length="276" mass="31208">MKVKYLGTGAAEGIPALFCHCAICEQARVLGGKNIRTRAQALIDNELLVDFGPDTFFHTLKYNIRLADIEYCLITHNHDDHLYAQDLRARKRSRAILRPGTPPLNVYGSLGVKNALCPDKEGFITKNKSVRFVLFNAYERKQIGKFTVTALPAVHGGDNPFVYVIQKGGSTFLYAHDTDYFMDETWKFIRDLNFHFNAVSLDCTEGKKHIDYMGHMNFEKMVYFCKKMQSIHAINDKTLIIANHISHNGLVNYAEACGIAQNYGIIVSFDGMEVEV</sequence>